<dbReference type="AlphaFoldDB" id="A0A2P2IPJ2"/>
<reference evidence="1" key="1">
    <citation type="submission" date="2018-02" db="EMBL/GenBank/DDBJ databases">
        <title>Rhizophora mucronata_Transcriptome.</title>
        <authorList>
            <person name="Meera S.P."/>
            <person name="Sreeshan A."/>
            <person name="Augustine A."/>
        </authorList>
    </citation>
    <scope>NUCLEOTIDE SEQUENCE</scope>
    <source>
        <tissue evidence="1">Leaf</tissue>
    </source>
</reference>
<dbReference type="EMBL" id="GGEC01002639">
    <property type="protein sequence ID" value="MBW83122.1"/>
    <property type="molecule type" value="Transcribed_RNA"/>
</dbReference>
<protein>
    <submittedName>
        <fullName evidence="1">Uncharacterized protein</fullName>
    </submittedName>
</protein>
<name>A0A2P2IPJ2_RHIMU</name>
<accession>A0A2P2IPJ2</accession>
<sequence length="43" mass="4683">MYMAEKNFISCNANKGFPGTCEPPHSLIINQGRGQTILEGLDS</sequence>
<organism evidence="1">
    <name type="scientific">Rhizophora mucronata</name>
    <name type="common">Asiatic mangrove</name>
    <dbReference type="NCBI Taxonomy" id="61149"/>
    <lineage>
        <taxon>Eukaryota</taxon>
        <taxon>Viridiplantae</taxon>
        <taxon>Streptophyta</taxon>
        <taxon>Embryophyta</taxon>
        <taxon>Tracheophyta</taxon>
        <taxon>Spermatophyta</taxon>
        <taxon>Magnoliopsida</taxon>
        <taxon>eudicotyledons</taxon>
        <taxon>Gunneridae</taxon>
        <taxon>Pentapetalae</taxon>
        <taxon>rosids</taxon>
        <taxon>fabids</taxon>
        <taxon>Malpighiales</taxon>
        <taxon>Rhizophoraceae</taxon>
        <taxon>Rhizophora</taxon>
    </lineage>
</organism>
<proteinExistence type="predicted"/>
<evidence type="ECO:0000313" key="1">
    <source>
        <dbReference type="EMBL" id="MBW83122.1"/>
    </source>
</evidence>